<reference evidence="3" key="1">
    <citation type="submission" date="2021-05" db="EMBL/GenBank/DDBJ databases">
        <authorList>
            <person name="Stam R."/>
        </authorList>
    </citation>
    <scope>NUCLEOTIDE SEQUENCE</scope>
    <source>
        <strain evidence="3">CS162</strain>
    </source>
</reference>
<dbReference type="RefSeq" id="XP_043163575.1">
    <property type="nucleotide sequence ID" value="XM_043307640.1"/>
</dbReference>
<dbReference type="InterPro" id="IPR006026">
    <property type="entry name" value="Peptidase_Metallo"/>
</dbReference>
<dbReference type="GO" id="GO:0006508">
    <property type="term" value="P:proteolysis"/>
    <property type="evidence" value="ECO:0007669"/>
    <property type="project" value="InterPro"/>
</dbReference>
<dbReference type="SMART" id="SM00235">
    <property type="entry name" value="ZnMc"/>
    <property type="match status" value="1"/>
</dbReference>
<dbReference type="OrthoDB" id="291007at2759"/>
<dbReference type="GO" id="GO:0008270">
    <property type="term" value="F:zinc ion binding"/>
    <property type="evidence" value="ECO:0007669"/>
    <property type="project" value="InterPro"/>
</dbReference>
<dbReference type="AlphaFoldDB" id="A0A8J2HUS0"/>
<name>A0A8J2HUS0_9PLEO</name>
<evidence type="ECO:0000313" key="4">
    <source>
        <dbReference type="Proteomes" id="UP000676310"/>
    </source>
</evidence>
<dbReference type="InterPro" id="IPR001506">
    <property type="entry name" value="Peptidase_M12A"/>
</dbReference>
<dbReference type="SUPFAM" id="SSF55486">
    <property type="entry name" value="Metalloproteases ('zincins'), catalytic domain"/>
    <property type="match status" value="1"/>
</dbReference>
<feature type="domain" description="Peptidase metallopeptidase" evidence="2">
    <location>
        <begin position="72"/>
        <end position="246"/>
    </location>
</feature>
<gene>
    <name evidence="3" type="ORF">ALTATR162_LOCUS47</name>
</gene>
<dbReference type="Pfam" id="PF01400">
    <property type="entry name" value="Astacin"/>
    <property type="match status" value="1"/>
</dbReference>
<dbReference type="GO" id="GO:0004222">
    <property type="term" value="F:metalloendopeptidase activity"/>
    <property type="evidence" value="ECO:0007669"/>
    <property type="project" value="InterPro"/>
</dbReference>
<dbReference type="InterPro" id="IPR024079">
    <property type="entry name" value="MetalloPept_cat_dom_sf"/>
</dbReference>
<comment type="caution">
    <text evidence="3">The sequence shown here is derived from an EMBL/GenBank/DDBJ whole genome shotgun (WGS) entry which is preliminary data.</text>
</comment>
<evidence type="ECO:0000259" key="2">
    <source>
        <dbReference type="SMART" id="SM00235"/>
    </source>
</evidence>
<dbReference type="EMBL" id="CAJRGZ010000007">
    <property type="protein sequence ID" value="CAG5137176.1"/>
    <property type="molecule type" value="Genomic_DNA"/>
</dbReference>
<feature type="region of interest" description="Disordered" evidence="1">
    <location>
        <begin position="1"/>
        <end position="29"/>
    </location>
</feature>
<dbReference type="GeneID" id="67016395"/>
<dbReference type="Gene3D" id="3.40.390.10">
    <property type="entry name" value="Collagenase (Catalytic Domain)"/>
    <property type="match status" value="1"/>
</dbReference>
<sequence length="300" mass="33839">MSDGDASEATGGAVGPPSDAPIPRYDAAPPARLKRHPQCSLCVAAMFAYAEIAQLPKKPTNSHIHHLAVEDTDKMWHHIGNKPGPITLTVSFLNGKEETKKKVMNYAMEWSKISKTAGAGRGANIEFVKVKDNDAFAHIRVRFKSNGKWWSYLGTDCLATSGIWNRRTQEDKDDNPECASMNLDIENETNEDAVRRHVIHEFGHALGFMHEQLRSDFPFKINIEEVKKSEAYKNWSIEDIQRNVLGTVTGDKVKLFGDKTDLDSIMIYAFDRGELEDNKTVNWNTRLSENDLKFAREAYP</sequence>
<evidence type="ECO:0000256" key="1">
    <source>
        <dbReference type="SAM" id="MobiDB-lite"/>
    </source>
</evidence>
<accession>A0A8J2HUS0</accession>
<protein>
    <recommendedName>
        <fullName evidence="2">Peptidase metallopeptidase domain-containing protein</fullName>
    </recommendedName>
</protein>
<evidence type="ECO:0000313" key="3">
    <source>
        <dbReference type="EMBL" id="CAG5137176.1"/>
    </source>
</evidence>
<organism evidence="3 4">
    <name type="scientific">Alternaria atra</name>
    <dbReference type="NCBI Taxonomy" id="119953"/>
    <lineage>
        <taxon>Eukaryota</taxon>
        <taxon>Fungi</taxon>
        <taxon>Dikarya</taxon>
        <taxon>Ascomycota</taxon>
        <taxon>Pezizomycotina</taxon>
        <taxon>Dothideomycetes</taxon>
        <taxon>Pleosporomycetidae</taxon>
        <taxon>Pleosporales</taxon>
        <taxon>Pleosporineae</taxon>
        <taxon>Pleosporaceae</taxon>
        <taxon>Alternaria</taxon>
        <taxon>Alternaria sect. Ulocladioides</taxon>
    </lineage>
</organism>
<keyword evidence="4" id="KW-1185">Reference proteome</keyword>
<dbReference type="Proteomes" id="UP000676310">
    <property type="component" value="Unassembled WGS sequence"/>
</dbReference>
<proteinExistence type="predicted"/>